<evidence type="ECO:0000313" key="3">
    <source>
        <dbReference type="Proteomes" id="UP001567538"/>
    </source>
</evidence>
<comment type="caution">
    <text evidence="2">The sequence shown here is derived from an EMBL/GenBank/DDBJ whole genome shotgun (WGS) entry which is preliminary data.</text>
</comment>
<feature type="compositionally biased region" description="Basic and acidic residues" evidence="1">
    <location>
        <begin position="16"/>
        <end position="32"/>
    </location>
</feature>
<name>A0ABD1HYV4_SALDI</name>
<accession>A0ABD1HYV4</accession>
<keyword evidence="3" id="KW-1185">Reference proteome</keyword>
<organism evidence="2 3">
    <name type="scientific">Salvia divinorum</name>
    <name type="common">Maria pastora</name>
    <name type="synonym">Diviner's sage</name>
    <dbReference type="NCBI Taxonomy" id="28513"/>
    <lineage>
        <taxon>Eukaryota</taxon>
        <taxon>Viridiplantae</taxon>
        <taxon>Streptophyta</taxon>
        <taxon>Embryophyta</taxon>
        <taxon>Tracheophyta</taxon>
        <taxon>Spermatophyta</taxon>
        <taxon>Magnoliopsida</taxon>
        <taxon>eudicotyledons</taxon>
        <taxon>Gunneridae</taxon>
        <taxon>Pentapetalae</taxon>
        <taxon>asterids</taxon>
        <taxon>lamiids</taxon>
        <taxon>Lamiales</taxon>
        <taxon>Lamiaceae</taxon>
        <taxon>Nepetoideae</taxon>
        <taxon>Mentheae</taxon>
        <taxon>Salviinae</taxon>
        <taxon>Salvia</taxon>
        <taxon>Salvia subgen. Calosphace</taxon>
    </lineage>
</organism>
<proteinExistence type="predicted"/>
<evidence type="ECO:0000256" key="1">
    <source>
        <dbReference type="SAM" id="MobiDB-lite"/>
    </source>
</evidence>
<reference evidence="2 3" key="1">
    <citation type="submission" date="2024-06" db="EMBL/GenBank/DDBJ databases">
        <title>A chromosome level genome sequence of Diviner's sage (Salvia divinorum).</title>
        <authorList>
            <person name="Ford S.A."/>
            <person name="Ro D.-K."/>
            <person name="Ness R.W."/>
            <person name="Phillips M.A."/>
        </authorList>
    </citation>
    <scope>NUCLEOTIDE SEQUENCE [LARGE SCALE GENOMIC DNA]</scope>
    <source>
        <strain evidence="2">SAF-2024a</strain>
        <tissue evidence="2">Leaf</tissue>
    </source>
</reference>
<gene>
    <name evidence="2" type="ORF">AAHA92_04332</name>
</gene>
<sequence length="80" mass="8473">MQAKIHEFEESAASAAHDKAADLVHPVHDRASEAGGQAQAQAHRTQEEASFFQQTGEQVASLAQGAINGVKNTLGYGDKK</sequence>
<protein>
    <submittedName>
        <fullName evidence="2">Uncharacterized protein</fullName>
    </submittedName>
</protein>
<dbReference type="Proteomes" id="UP001567538">
    <property type="component" value="Unassembled WGS sequence"/>
</dbReference>
<feature type="region of interest" description="Disordered" evidence="1">
    <location>
        <begin position="1"/>
        <end position="50"/>
    </location>
</feature>
<dbReference type="EMBL" id="JBEAFC010000003">
    <property type="protein sequence ID" value="KAL1561655.1"/>
    <property type="molecule type" value="Genomic_DNA"/>
</dbReference>
<evidence type="ECO:0000313" key="2">
    <source>
        <dbReference type="EMBL" id="KAL1561655.1"/>
    </source>
</evidence>
<dbReference type="AlphaFoldDB" id="A0ABD1HYV4"/>